<proteinExistence type="predicted"/>
<dbReference type="Proteomes" id="UP000198531">
    <property type="component" value="Unassembled WGS sequence"/>
</dbReference>
<dbReference type="OrthoDB" id="177006at2157"/>
<accession>A0A1I6HH59</accession>
<keyword evidence="1" id="KW-1133">Transmembrane helix</keyword>
<feature type="transmembrane region" description="Helical" evidence="1">
    <location>
        <begin position="111"/>
        <end position="134"/>
    </location>
</feature>
<feature type="transmembrane region" description="Helical" evidence="1">
    <location>
        <begin position="17"/>
        <end position="38"/>
    </location>
</feature>
<dbReference type="AlphaFoldDB" id="A0A1I6HH59"/>
<dbReference type="Pfam" id="PF11255">
    <property type="entry name" value="DUF3054"/>
    <property type="match status" value="1"/>
</dbReference>
<evidence type="ECO:0000256" key="1">
    <source>
        <dbReference type="SAM" id="Phobius"/>
    </source>
</evidence>
<reference evidence="3" key="1">
    <citation type="submission" date="2016-10" db="EMBL/GenBank/DDBJ databases">
        <authorList>
            <person name="Varghese N."/>
            <person name="Submissions S."/>
        </authorList>
    </citation>
    <scope>NUCLEOTIDE SEQUENCE [LARGE SCALE GENOMIC DNA]</scope>
    <source>
        <strain evidence="3">CGMCC 1.7736</strain>
    </source>
</reference>
<sequence length="140" mass="14595">MGTSNGSFLDQRLDADALPLAVGDFLALALVLTIGVVNHNGVDYLSAEPVGWLLTLVPFLLGWGLFGVLIGAYSAGAAETAKAAIPLAIRGWIPGGLLGLGLRASPLFEGGFAWTFAAVILATGLLALVAWRWLYFKLLG</sequence>
<protein>
    <recommendedName>
        <fullName evidence="4">DUF3054 domain-containing protein</fullName>
    </recommendedName>
</protein>
<organism evidence="2 3">
    <name type="scientific">Halogeometricum rufum</name>
    <dbReference type="NCBI Taxonomy" id="553469"/>
    <lineage>
        <taxon>Archaea</taxon>
        <taxon>Methanobacteriati</taxon>
        <taxon>Methanobacteriota</taxon>
        <taxon>Stenosarchaea group</taxon>
        <taxon>Halobacteria</taxon>
        <taxon>Halobacteriales</taxon>
        <taxon>Haloferacaceae</taxon>
        <taxon>Halogeometricum</taxon>
    </lineage>
</organism>
<gene>
    <name evidence="2" type="ORF">SAMN04487947_2071</name>
</gene>
<dbReference type="STRING" id="553469.SAMN04487947_2071"/>
<evidence type="ECO:0008006" key="4">
    <source>
        <dbReference type="Google" id="ProtNLM"/>
    </source>
</evidence>
<keyword evidence="1" id="KW-0812">Transmembrane</keyword>
<feature type="transmembrane region" description="Helical" evidence="1">
    <location>
        <begin position="50"/>
        <end position="75"/>
    </location>
</feature>
<evidence type="ECO:0000313" key="3">
    <source>
        <dbReference type="Proteomes" id="UP000198531"/>
    </source>
</evidence>
<keyword evidence="3" id="KW-1185">Reference proteome</keyword>
<evidence type="ECO:0000313" key="2">
    <source>
        <dbReference type="EMBL" id="SFR53813.1"/>
    </source>
</evidence>
<keyword evidence="1" id="KW-0472">Membrane</keyword>
<dbReference type="EMBL" id="FOYT01000002">
    <property type="protein sequence ID" value="SFR53813.1"/>
    <property type="molecule type" value="Genomic_DNA"/>
</dbReference>
<name>A0A1I6HH59_9EURY</name>
<dbReference type="RefSeq" id="WP_089807318.1">
    <property type="nucleotide sequence ID" value="NZ_FOYT01000002.1"/>
</dbReference>
<dbReference type="InterPro" id="IPR021414">
    <property type="entry name" value="DUF3054"/>
</dbReference>